<dbReference type="InterPro" id="IPR005025">
    <property type="entry name" value="FMN_Rdtase-like_dom"/>
</dbReference>
<dbReference type="SUPFAM" id="SSF52218">
    <property type="entry name" value="Flavoproteins"/>
    <property type="match status" value="1"/>
</dbReference>
<dbReference type="InterPro" id="IPR029039">
    <property type="entry name" value="Flavoprotein-like_sf"/>
</dbReference>
<evidence type="ECO:0000313" key="8">
    <source>
        <dbReference type="Proteomes" id="UP000783037"/>
    </source>
</evidence>
<comment type="caution">
    <text evidence="7">The sequence shown here is derived from an EMBL/GenBank/DDBJ whole genome shotgun (WGS) entry which is preliminary data.</text>
</comment>
<organism evidence="7 8">
    <name type="scientific">Methanobrevibacter thaueri</name>
    <dbReference type="NCBI Taxonomy" id="190975"/>
    <lineage>
        <taxon>Archaea</taxon>
        <taxon>Methanobacteriati</taxon>
        <taxon>Methanobacteriota</taxon>
        <taxon>Methanomada group</taxon>
        <taxon>Methanobacteria</taxon>
        <taxon>Methanobacteriales</taxon>
        <taxon>Methanobacteriaceae</taxon>
        <taxon>Methanobrevibacter</taxon>
    </lineage>
</organism>
<evidence type="ECO:0000256" key="1">
    <source>
        <dbReference type="ARBA" id="ARBA00001917"/>
    </source>
</evidence>
<evidence type="ECO:0000256" key="2">
    <source>
        <dbReference type="ARBA" id="ARBA00001966"/>
    </source>
</evidence>
<gene>
    <name evidence="7" type="ORF">E7Z79_04580</name>
</gene>
<dbReference type="PANTHER" id="PTHR43278">
    <property type="entry name" value="NAD(P)H-DEPENDENT FMN-CONTAINING OXIDOREDUCTASE YWQN-RELATED"/>
    <property type="match status" value="1"/>
</dbReference>
<keyword evidence="4" id="KW-0288">FMN</keyword>
<dbReference type="PANTHER" id="PTHR43278:SF2">
    <property type="entry name" value="IRON-SULFUR FLAVOPROTEIN"/>
    <property type="match status" value="1"/>
</dbReference>
<evidence type="ECO:0000313" key="7">
    <source>
        <dbReference type="EMBL" id="MBE6501698.1"/>
    </source>
</evidence>
<comment type="cofactor">
    <cofactor evidence="2">
        <name>[4Fe-4S] cluster</name>
        <dbReference type="ChEBI" id="CHEBI:49883"/>
    </cofactor>
</comment>
<evidence type="ECO:0000256" key="4">
    <source>
        <dbReference type="ARBA" id="ARBA00022643"/>
    </source>
</evidence>
<dbReference type="EMBL" id="SUTK01000015">
    <property type="protein sequence ID" value="MBE6501698.1"/>
    <property type="molecule type" value="Genomic_DNA"/>
</dbReference>
<dbReference type="Gene3D" id="3.40.50.360">
    <property type="match status" value="1"/>
</dbReference>
<dbReference type="AlphaFoldDB" id="A0A8T3VGE6"/>
<accession>A0A8T3VGE6</accession>
<evidence type="ECO:0000256" key="5">
    <source>
        <dbReference type="ARBA" id="ARBA00038292"/>
    </source>
</evidence>
<reference evidence="7" key="1">
    <citation type="submission" date="2019-04" db="EMBL/GenBank/DDBJ databases">
        <title>Evolution of Biomass-Degrading Anaerobic Consortia Revealed by Metagenomics.</title>
        <authorList>
            <person name="Peng X."/>
        </authorList>
    </citation>
    <scope>NUCLEOTIDE SEQUENCE</scope>
    <source>
        <strain evidence="7">SIG18</strain>
    </source>
</reference>
<protein>
    <submittedName>
        <fullName evidence="7">NAD(P)H-dependent oxidoreductase</fullName>
    </submittedName>
</protein>
<feature type="domain" description="NADPH-dependent FMN reductase-like" evidence="6">
    <location>
        <begin position="3"/>
        <end position="139"/>
    </location>
</feature>
<dbReference type="GO" id="GO:0016491">
    <property type="term" value="F:oxidoreductase activity"/>
    <property type="evidence" value="ECO:0007669"/>
    <property type="project" value="InterPro"/>
</dbReference>
<evidence type="ECO:0000259" key="6">
    <source>
        <dbReference type="Pfam" id="PF03358"/>
    </source>
</evidence>
<keyword evidence="3" id="KW-0285">Flavoprotein</keyword>
<dbReference type="Pfam" id="PF03358">
    <property type="entry name" value="FMN_red"/>
    <property type="match status" value="1"/>
</dbReference>
<comment type="cofactor">
    <cofactor evidence="1">
        <name>FMN</name>
        <dbReference type="ChEBI" id="CHEBI:58210"/>
    </cofactor>
</comment>
<evidence type="ECO:0000256" key="3">
    <source>
        <dbReference type="ARBA" id="ARBA00022630"/>
    </source>
</evidence>
<dbReference type="Proteomes" id="UP000783037">
    <property type="component" value="Unassembled WGS sequence"/>
</dbReference>
<comment type="similarity">
    <text evidence="5">Belongs to the SsuE family. Isf subfamily.</text>
</comment>
<sequence length="245" mass="28317">MIMKYVIINGSPRRKNTWKMVEQAKMNLKGDFEEIHLMKEKIPMCNGCYKCIMESEEKCPHNDIVKLIVDRMMEADGIIIASPVYAMNVTALLKNFFDHTAYFYHRPDFFTKKALVVVSTAGAGHKKVANYIDETLRHWGVNKVYKIAMACGGKDSLETKQIDEVSKKFAADVESGKMHSPKFMDIVFFDVWKAMAVSSNPIKADEEFWHKKDLINHDFSPEVKLNPFKKLFSKLMFLIMKKVMK</sequence>
<dbReference type="InterPro" id="IPR051796">
    <property type="entry name" value="ISF_SsuE-like"/>
</dbReference>
<proteinExistence type="inferred from homology"/>
<name>A0A8T3VGE6_9EURY</name>